<dbReference type="Proteomes" id="UP001347796">
    <property type="component" value="Unassembled WGS sequence"/>
</dbReference>
<evidence type="ECO:0000313" key="2">
    <source>
        <dbReference type="EMBL" id="KAK6171164.1"/>
    </source>
</evidence>
<dbReference type="EMBL" id="JAZGQO010000014">
    <property type="protein sequence ID" value="KAK6171164.1"/>
    <property type="molecule type" value="Genomic_DNA"/>
</dbReference>
<feature type="region of interest" description="Disordered" evidence="1">
    <location>
        <begin position="87"/>
        <end position="113"/>
    </location>
</feature>
<protein>
    <submittedName>
        <fullName evidence="2">Uncharacterized protein</fullName>
    </submittedName>
</protein>
<organism evidence="2 3">
    <name type="scientific">Patella caerulea</name>
    <name type="common">Rayed Mediterranean limpet</name>
    <dbReference type="NCBI Taxonomy" id="87958"/>
    <lineage>
        <taxon>Eukaryota</taxon>
        <taxon>Metazoa</taxon>
        <taxon>Spiralia</taxon>
        <taxon>Lophotrochozoa</taxon>
        <taxon>Mollusca</taxon>
        <taxon>Gastropoda</taxon>
        <taxon>Patellogastropoda</taxon>
        <taxon>Patelloidea</taxon>
        <taxon>Patellidae</taxon>
        <taxon>Patella</taxon>
    </lineage>
</organism>
<sequence length="113" mass="12628">MPKGSSPVYSKDASCPLTSDYGEIKPQNNTEPIYAEPDVVGRNRNRGVGAGAIAYYRNLEYDFHENKGINIEPTPVYAQVNKTVRPRGDNSKVFIPDQTYDHPQSTKGIVRKK</sequence>
<dbReference type="AlphaFoldDB" id="A0AAN8P9J7"/>
<proteinExistence type="predicted"/>
<reference evidence="2 3" key="1">
    <citation type="submission" date="2024-01" db="EMBL/GenBank/DDBJ databases">
        <title>The genome of the rayed Mediterranean limpet Patella caerulea (Linnaeus, 1758).</title>
        <authorList>
            <person name="Anh-Thu Weber A."/>
            <person name="Halstead-Nussloch G."/>
        </authorList>
    </citation>
    <scope>NUCLEOTIDE SEQUENCE [LARGE SCALE GENOMIC DNA]</scope>
    <source>
        <strain evidence="2">AATW-2023a</strain>
        <tissue evidence="2">Whole specimen</tissue>
    </source>
</reference>
<name>A0AAN8P9J7_PATCE</name>
<gene>
    <name evidence="2" type="ORF">SNE40_019412</name>
</gene>
<feature type="region of interest" description="Disordered" evidence="1">
    <location>
        <begin position="1"/>
        <end position="37"/>
    </location>
</feature>
<keyword evidence="3" id="KW-1185">Reference proteome</keyword>
<evidence type="ECO:0000256" key="1">
    <source>
        <dbReference type="SAM" id="MobiDB-lite"/>
    </source>
</evidence>
<evidence type="ECO:0000313" key="3">
    <source>
        <dbReference type="Proteomes" id="UP001347796"/>
    </source>
</evidence>
<accession>A0AAN8P9J7</accession>
<comment type="caution">
    <text evidence="2">The sequence shown here is derived from an EMBL/GenBank/DDBJ whole genome shotgun (WGS) entry which is preliminary data.</text>
</comment>